<evidence type="ECO:0000256" key="3">
    <source>
        <dbReference type="ARBA" id="ARBA00023163"/>
    </source>
</evidence>
<gene>
    <name evidence="5" type="ORF">H8S07_03120</name>
</gene>
<organism evidence="5 6">
    <name type="scientific">Dorea hominis</name>
    <dbReference type="NCBI Taxonomy" id="2763040"/>
    <lineage>
        <taxon>Bacteria</taxon>
        <taxon>Bacillati</taxon>
        <taxon>Bacillota</taxon>
        <taxon>Clostridia</taxon>
        <taxon>Lachnospirales</taxon>
        <taxon>Lachnospiraceae</taxon>
        <taxon>Dorea</taxon>
    </lineage>
</organism>
<dbReference type="InterPro" id="IPR020449">
    <property type="entry name" value="Tscrpt_reg_AraC-type_HTH"/>
</dbReference>
<keyword evidence="6" id="KW-1185">Reference proteome</keyword>
<evidence type="ECO:0000313" key="6">
    <source>
        <dbReference type="Proteomes" id="UP000647235"/>
    </source>
</evidence>
<reference evidence="5 6" key="1">
    <citation type="submission" date="2020-08" db="EMBL/GenBank/DDBJ databases">
        <title>Genome public.</title>
        <authorList>
            <person name="Liu C."/>
            <person name="Sun Q."/>
        </authorList>
    </citation>
    <scope>NUCLEOTIDE SEQUENCE [LARGE SCALE GENOMIC DNA]</scope>
    <source>
        <strain evidence="5 6">NSJ-36</strain>
    </source>
</reference>
<feature type="domain" description="HTH araC/xylS-type" evidence="4">
    <location>
        <begin position="1"/>
        <end position="42"/>
    </location>
</feature>
<keyword evidence="1" id="KW-0805">Transcription regulation</keyword>
<dbReference type="PROSITE" id="PS01124">
    <property type="entry name" value="HTH_ARAC_FAMILY_2"/>
    <property type="match status" value="1"/>
</dbReference>
<dbReference type="EMBL" id="JACOOY010000003">
    <property type="protein sequence ID" value="MBC5664281.1"/>
    <property type="molecule type" value="Genomic_DNA"/>
</dbReference>
<proteinExistence type="predicted"/>
<evidence type="ECO:0000259" key="4">
    <source>
        <dbReference type="PROSITE" id="PS01124"/>
    </source>
</evidence>
<dbReference type="InterPro" id="IPR009057">
    <property type="entry name" value="Homeodomain-like_sf"/>
</dbReference>
<name>A0ABR7ESE8_9FIRM</name>
<keyword evidence="2" id="KW-0238">DNA-binding</keyword>
<dbReference type="SUPFAM" id="SSF46689">
    <property type="entry name" value="Homeodomain-like"/>
    <property type="match status" value="1"/>
</dbReference>
<sequence length="43" mass="5336">MLEHTDKTVDEIMHTVGYNNKRYFYKIFQQKYDTTPAKYRHSH</sequence>
<evidence type="ECO:0000256" key="1">
    <source>
        <dbReference type="ARBA" id="ARBA00023015"/>
    </source>
</evidence>
<dbReference type="InterPro" id="IPR018060">
    <property type="entry name" value="HTH_AraC"/>
</dbReference>
<accession>A0ABR7ESE8</accession>
<dbReference type="Pfam" id="PF00165">
    <property type="entry name" value="HTH_AraC"/>
    <property type="match status" value="1"/>
</dbReference>
<evidence type="ECO:0000256" key="2">
    <source>
        <dbReference type="ARBA" id="ARBA00023125"/>
    </source>
</evidence>
<comment type="caution">
    <text evidence="5">The sequence shown here is derived from an EMBL/GenBank/DDBJ whole genome shotgun (WGS) entry which is preliminary data.</text>
</comment>
<dbReference type="Gene3D" id="1.10.10.60">
    <property type="entry name" value="Homeodomain-like"/>
    <property type="match status" value="1"/>
</dbReference>
<dbReference type="Proteomes" id="UP000647235">
    <property type="component" value="Unassembled WGS sequence"/>
</dbReference>
<evidence type="ECO:0000313" key="5">
    <source>
        <dbReference type="EMBL" id="MBC5664281.1"/>
    </source>
</evidence>
<protein>
    <submittedName>
        <fullName evidence="5">AraC family transcriptional regulator</fullName>
    </submittedName>
</protein>
<dbReference type="PRINTS" id="PR00032">
    <property type="entry name" value="HTHARAC"/>
</dbReference>
<keyword evidence="3" id="KW-0804">Transcription</keyword>